<dbReference type="Proteomes" id="UP001515480">
    <property type="component" value="Unassembled WGS sequence"/>
</dbReference>
<feature type="signal peptide" evidence="3">
    <location>
        <begin position="1"/>
        <end position="17"/>
    </location>
</feature>
<dbReference type="AlphaFoldDB" id="A0AB34K6U9"/>
<name>A0AB34K6U9_PRYPA</name>
<comment type="caution">
    <text evidence="4">The sequence shown here is derived from an EMBL/GenBank/DDBJ whole genome shotgun (WGS) entry which is preliminary data.</text>
</comment>
<keyword evidence="3" id="KW-0732">Signal</keyword>
<keyword evidence="5" id="KW-1185">Reference proteome</keyword>
<keyword evidence="2" id="KW-0472">Membrane</keyword>
<organism evidence="4 5">
    <name type="scientific">Prymnesium parvum</name>
    <name type="common">Toxic golden alga</name>
    <dbReference type="NCBI Taxonomy" id="97485"/>
    <lineage>
        <taxon>Eukaryota</taxon>
        <taxon>Haptista</taxon>
        <taxon>Haptophyta</taxon>
        <taxon>Prymnesiophyceae</taxon>
        <taxon>Prymnesiales</taxon>
        <taxon>Prymnesiaceae</taxon>
        <taxon>Prymnesium</taxon>
    </lineage>
</organism>
<keyword evidence="2" id="KW-0812">Transmembrane</keyword>
<dbReference type="SUPFAM" id="SSF53590">
    <property type="entry name" value="Nucleoside hydrolase"/>
    <property type="match status" value="1"/>
</dbReference>
<dbReference type="PANTHER" id="PTHR43264:SF1">
    <property type="entry name" value="INOSINE_URIDINE-PREFERRING NUCLEOSIDE HYDROLASE DOMAIN-CONTAINING PROTEIN"/>
    <property type="match status" value="1"/>
</dbReference>
<proteinExistence type="predicted"/>
<reference evidence="4 5" key="1">
    <citation type="journal article" date="2024" name="Science">
        <title>Giant polyketide synthase enzymes in the biosynthesis of giant marine polyether toxins.</title>
        <authorList>
            <person name="Fallon T.R."/>
            <person name="Shende V.V."/>
            <person name="Wierzbicki I.H."/>
            <person name="Pendleton A.L."/>
            <person name="Watervoot N.F."/>
            <person name="Auber R.P."/>
            <person name="Gonzalez D.J."/>
            <person name="Wisecaver J.H."/>
            <person name="Moore B.S."/>
        </authorList>
    </citation>
    <scope>NUCLEOTIDE SEQUENCE [LARGE SCALE GENOMIC DNA]</scope>
    <source>
        <strain evidence="4 5">12B1</strain>
    </source>
</reference>
<feature type="region of interest" description="Disordered" evidence="1">
    <location>
        <begin position="355"/>
        <end position="511"/>
    </location>
</feature>
<evidence type="ECO:0000313" key="5">
    <source>
        <dbReference type="Proteomes" id="UP001515480"/>
    </source>
</evidence>
<accession>A0AB34K6U9</accession>
<dbReference type="EMBL" id="JBGBPQ010000002">
    <property type="protein sequence ID" value="KAL1529017.1"/>
    <property type="molecule type" value="Genomic_DNA"/>
</dbReference>
<evidence type="ECO:0000313" key="4">
    <source>
        <dbReference type="EMBL" id="KAL1529017.1"/>
    </source>
</evidence>
<feature type="compositionally biased region" description="Low complexity" evidence="1">
    <location>
        <begin position="578"/>
        <end position="595"/>
    </location>
</feature>
<dbReference type="Gene3D" id="3.90.245.10">
    <property type="entry name" value="Ribonucleoside hydrolase-like"/>
    <property type="match status" value="1"/>
</dbReference>
<feature type="region of interest" description="Disordered" evidence="1">
    <location>
        <begin position="574"/>
        <end position="595"/>
    </location>
</feature>
<dbReference type="InterPro" id="IPR036452">
    <property type="entry name" value="Ribo_hydro-like"/>
</dbReference>
<evidence type="ECO:0000256" key="2">
    <source>
        <dbReference type="SAM" id="Phobius"/>
    </source>
</evidence>
<dbReference type="GO" id="GO:0016799">
    <property type="term" value="F:hydrolase activity, hydrolyzing N-glycosyl compounds"/>
    <property type="evidence" value="ECO:0007669"/>
    <property type="project" value="InterPro"/>
</dbReference>
<feature type="transmembrane region" description="Helical" evidence="2">
    <location>
        <begin position="520"/>
        <end position="541"/>
    </location>
</feature>
<keyword evidence="2" id="KW-1133">Transmembrane helix</keyword>
<evidence type="ECO:0000256" key="3">
    <source>
        <dbReference type="SAM" id="SignalP"/>
    </source>
</evidence>
<sequence length="595" mass="62597">MLAWCSAALAVVNVILDTDMSIDVDDVGALCVAHTLADLGELRLLAVVHNTASPRGVGAISVINRYFGRDDLPVGAYRGGVGAANGTQSPWGFDRAPPLPPWQHGPYVDDLVANFPSRIRNSSQAPSATTVMRDALEAAPDRSVTLVSVGYTTNLLNLLQSPAGSSSLSGPQLVERKVAQLVIMAGRDDEREWNFAGYTARASVCSGVCGAYNNLGAISNLTLSLWPAATRLVFLDFETGVHVWTGGVYQDAPISSPCRRAYETFCRINEGWCNLKGSRCSWDIQALIYAVRGTEGIYKLQAGHNVVDPMTASNTWTPAAPVGVEVAGANEFTLRLAAEDRPRVEAEISELMRQLPRLPPPSPPAPPPPAAPPAPPPSLPPSSPPPRLPPPSRPPPPRAPPRRPPAAPPPRVPPTPPHTPPPPLAPPPTPRAPPSPPAGPPPSPPPPPLFPSPSPPPPFPRPPKPPPSPTPPTFPPSTPPPSPAPSTPPPPLTKQLALTAEGTPDPLPLPSFWGEEGTGLSLPAALLLLLALALAAAAFLLHRRITVLREDEFSVRPRVGPCSSYKTCGTPTELQKFASSSSAPDATSDSPLGEL</sequence>
<feature type="compositionally biased region" description="Pro residues" evidence="1">
    <location>
        <begin position="357"/>
        <end position="492"/>
    </location>
</feature>
<gene>
    <name evidence="4" type="ORF">AB1Y20_010337</name>
</gene>
<feature type="chain" id="PRO_5044258503" description="Inosine/uridine-preferring nucleoside hydrolase domain-containing protein" evidence="3">
    <location>
        <begin position="18"/>
        <end position="595"/>
    </location>
</feature>
<dbReference type="PANTHER" id="PTHR43264">
    <property type="match status" value="1"/>
</dbReference>
<evidence type="ECO:0008006" key="6">
    <source>
        <dbReference type="Google" id="ProtNLM"/>
    </source>
</evidence>
<evidence type="ECO:0000256" key="1">
    <source>
        <dbReference type="SAM" id="MobiDB-lite"/>
    </source>
</evidence>
<protein>
    <recommendedName>
        <fullName evidence="6">Inosine/uridine-preferring nucleoside hydrolase domain-containing protein</fullName>
    </recommendedName>
</protein>